<dbReference type="InterPro" id="IPR046488">
    <property type="entry name" value="Sfc3/Tfc3_C"/>
</dbReference>
<dbReference type="EMBL" id="JAKWFO010000007">
    <property type="protein sequence ID" value="KAI9634558.1"/>
    <property type="molecule type" value="Genomic_DNA"/>
</dbReference>
<comment type="caution">
    <text evidence="3">The sequence shown here is derived from an EMBL/GenBank/DDBJ whole genome shotgun (WGS) entry which is preliminary data.</text>
</comment>
<keyword evidence="1" id="KW-0175">Coiled coil</keyword>
<name>A0AA38H6G6_9TREE</name>
<evidence type="ECO:0000256" key="1">
    <source>
        <dbReference type="SAM" id="Coils"/>
    </source>
</evidence>
<dbReference type="PANTHER" id="PTHR15180">
    <property type="entry name" value="GENERAL TRANSCRIPTION FACTOR 3C POLYPEPTIDE 1"/>
    <property type="match status" value="1"/>
</dbReference>
<protein>
    <recommendedName>
        <fullName evidence="2">Transcription factor tau subunit sfc3/Tfc3 C-terminal domain-containing protein</fullName>
    </recommendedName>
</protein>
<evidence type="ECO:0000313" key="3">
    <source>
        <dbReference type="EMBL" id="KAI9634551.1"/>
    </source>
</evidence>
<dbReference type="GO" id="GO:0042791">
    <property type="term" value="P:5S class rRNA transcription by RNA polymerase III"/>
    <property type="evidence" value="ECO:0007669"/>
    <property type="project" value="TreeGrafter"/>
</dbReference>
<dbReference type="Pfam" id="PF20222">
    <property type="entry name" value="DUF6581"/>
    <property type="match status" value="1"/>
</dbReference>
<organism evidence="3 5">
    <name type="scientific">Dioszegia hungarica</name>
    <dbReference type="NCBI Taxonomy" id="4972"/>
    <lineage>
        <taxon>Eukaryota</taxon>
        <taxon>Fungi</taxon>
        <taxon>Dikarya</taxon>
        <taxon>Basidiomycota</taxon>
        <taxon>Agaricomycotina</taxon>
        <taxon>Tremellomycetes</taxon>
        <taxon>Tremellales</taxon>
        <taxon>Bulleribasidiaceae</taxon>
        <taxon>Dioszegia</taxon>
    </lineage>
</organism>
<dbReference type="RefSeq" id="XP_052944328.1">
    <property type="nucleotide sequence ID" value="XM_053085676.1"/>
</dbReference>
<dbReference type="GeneID" id="77724877"/>
<evidence type="ECO:0000313" key="5">
    <source>
        <dbReference type="Proteomes" id="UP001164286"/>
    </source>
</evidence>
<dbReference type="EMBL" id="JAKWFO010000007">
    <property type="protein sequence ID" value="KAI9634551.1"/>
    <property type="molecule type" value="Genomic_DNA"/>
</dbReference>
<dbReference type="GO" id="GO:0000127">
    <property type="term" value="C:transcription factor TFIIIC complex"/>
    <property type="evidence" value="ECO:0007669"/>
    <property type="project" value="InterPro"/>
</dbReference>
<dbReference type="GO" id="GO:0003677">
    <property type="term" value="F:DNA binding"/>
    <property type="evidence" value="ECO:0007669"/>
    <property type="project" value="InterPro"/>
</dbReference>
<proteinExistence type="predicted"/>
<reference evidence="3" key="1">
    <citation type="journal article" date="2022" name="G3 (Bethesda)">
        <title>High quality genome of the basidiomycete yeast Dioszegia hungarica PDD-24b-2 isolated from cloud water.</title>
        <authorList>
            <person name="Jarrige D."/>
            <person name="Haridas S."/>
            <person name="Bleykasten-Grosshans C."/>
            <person name="Joly M."/>
            <person name="Nadalig T."/>
            <person name="Sancelme M."/>
            <person name="Vuilleumier S."/>
            <person name="Grigoriev I.V."/>
            <person name="Amato P."/>
            <person name="Bringel F."/>
        </authorList>
    </citation>
    <scope>NUCLEOTIDE SEQUENCE</scope>
    <source>
        <strain evidence="3">PDD-24b-2</strain>
    </source>
</reference>
<dbReference type="PANTHER" id="PTHR15180:SF1">
    <property type="entry name" value="GENERAL TRANSCRIPTION FACTOR 3C POLYPEPTIDE 1"/>
    <property type="match status" value="1"/>
</dbReference>
<accession>A0AA38H6G6</accession>
<feature type="coiled-coil region" evidence="1">
    <location>
        <begin position="405"/>
        <end position="450"/>
    </location>
</feature>
<evidence type="ECO:0000313" key="4">
    <source>
        <dbReference type="EMBL" id="KAI9634558.1"/>
    </source>
</evidence>
<dbReference type="GO" id="GO:0006384">
    <property type="term" value="P:transcription initiation at RNA polymerase III promoter"/>
    <property type="evidence" value="ECO:0007669"/>
    <property type="project" value="InterPro"/>
</dbReference>
<feature type="domain" description="Transcription factor tau subunit sfc3/Tfc3 C-terminal" evidence="2">
    <location>
        <begin position="555"/>
        <end position="835"/>
    </location>
</feature>
<dbReference type="AlphaFoldDB" id="A0AA38H6G6"/>
<keyword evidence="5" id="KW-1185">Reference proteome</keyword>
<evidence type="ECO:0000259" key="2">
    <source>
        <dbReference type="Pfam" id="PF20222"/>
    </source>
</evidence>
<dbReference type="InterPro" id="IPR044210">
    <property type="entry name" value="Tfc3-like"/>
</dbReference>
<gene>
    <name evidence="3" type="ORF">MKK02DRAFT_16726</name>
    <name evidence="4" type="ORF">MKK02DRAFT_16731</name>
</gene>
<sequence>MDRRVFKEGIRALETDGRIKTTMCSIPTTTGRWIQQQVIWLPDTAQTEIDNYISKLSDTTSASLQWVPKRAPRRQVEEQAFTEAKVAGQVSISAKTIVIRRALKDDSPATLRRNALIKQPGVAATLLGYISGRWVRVRRLFEALVETIPTSRSSISHNVFALPLIFEDIPVGTFYQCIFSTSYDEDLDQWLSEPENTKTRLKDVPHNFRPVNGFAGAGTKAKYRTLLNTLCLFGLLSPLRACDAEDADVTVPGPINQYFKVPDAVTQATHFVVHKHAPVYHIAADPAGLLGMLPISTAAERDIYWSVTRDACVERDPKALPPLQSNVAVGLPHTARITSTLEPDTDTLRLMRSGARWRSDIRILEEQRAAIDAQIDWRRGVPKITSDEDIEAFAYENALSITFVRDELVRRARQAQDRATRIAQQEVVTAKALQERRARNQRSLREKLAEMRTTTKREWENRILQACEVAGVTCTSDVINFVTHHTLTLPNRSNLSDAAIQDAVRLSTRVKPAQARVEREVAVAAKRKELQDRQPPKSRKSIIGLADLVPVKGQRRRHEWTPKEDDLLLDVEAIVRARSRGRARGRQAVLQVFPDVGHQTFLHRFKKIIATAGKQQYFERLEQAWYDVWMAHRGMGELIDEDPDSTADFDLKHHVEFLRSHIRKQDLRLGIVARRPEVKIPDLPASHADVVQQEWTHAKVEQPTLYHVNDAGTSDETKLAGFGMVPLKHEPKEMRLGSMDRSRGLLRACLKMVVSTPNEIYDQPTATAFLACYPTQSRMSEVNNLVDERAFVKQNSASATSRYFGYSNTWNTYTDGPMPGEMFSEARAMEEKLETEEMEWRGSNLDVLMIDDTAFEFDYNVVKVKDAPSTQLAILPVPHLGPTLATWPDQYEDVHAEVNHILDLVHTAGPDGLTRAQLDANYPSSTLFAVCASLAADSPPEVFWAGYDTPRLISTQHWDDWTHAVPRKNIRVRPRRWVDIFGEMLKEDWERCLKCAVGYVMARPGVLTVGFSCWLWGIADSQMDLRSRMGIVMDRMEVNEVLQYLEERGNLRRAWIGGGGVIPPIEAMSSAEEGMVGYWPGRTWGMEF</sequence>
<dbReference type="Proteomes" id="UP001164286">
    <property type="component" value="Unassembled WGS sequence"/>
</dbReference>